<dbReference type="PATRIC" id="fig|178606.4.peg.68"/>
<protein>
    <submittedName>
        <fullName evidence="1">Uncharacterized protein</fullName>
    </submittedName>
</protein>
<organism evidence="1 2">
    <name type="scientific">Leptospirillum ferriphilum</name>
    <dbReference type="NCBI Taxonomy" id="178606"/>
    <lineage>
        <taxon>Bacteria</taxon>
        <taxon>Pseudomonadati</taxon>
        <taxon>Nitrospirota</taxon>
        <taxon>Nitrospiria</taxon>
        <taxon>Nitrospirales</taxon>
        <taxon>Nitrospiraceae</taxon>
        <taxon>Leptospirillum</taxon>
    </lineage>
</organism>
<reference evidence="1 2" key="1">
    <citation type="submission" date="2014-06" db="EMBL/GenBank/DDBJ databases">
        <title>Draft genome sequence of iron oxidizing acidophile Leptospirillum ferriphilum DSM14647.</title>
        <authorList>
            <person name="Cardenas J.P."/>
            <person name="Lazcano M."/>
            <person name="Ossandon F.J."/>
            <person name="Corbett M."/>
            <person name="Holmes D.S."/>
            <person name="Watkin E."/>
        </authorList>
    </citation>
    <scope>NUCLEOTIDE SEQUENCE [LARGE SCALE GENOMIC DNA]</scope>
    <source>
        <strain evidence="1 2">DSM 14647</strain>
    </source>
</reference>
<gene>
    <name evidence="1" type="ORF">LptCag_2291</name>
</gene>
<proteinExistence type="predicted"/>
<evidence type="ECO:0000313" key="1">
    <source>
        <dbReference type="EMBL" id="KGA94857.1"/>
    </source>
</evidence>
<dbReference type="AlphaFoldDB" id="A0A094WGS3"/>
<evidence type="ECO:0000313" key="2">
    <source>
        <dbReference type="Proteomes" id="UP000029452"/>
    </source>
</evidence>
<accession>A0A094WGS3</accession>
<comment type="caution">
    <text evidence="1">The sequence shown here is derived from an EMBL/GenBank/DDBJ whole genome shotgun (WGS) entry which is preliminary data.</text>
</comment>
<dbReference type="EMBL" id="JPGK01000001">
    <property type="protein sequence ID" value="KGA94857.1"/>
    <property type="molecule type" value="Genomic_DNA"/>
</dbReference>
<dbReference type="Proteomes" id="UP000029452">
    <property type="component" value="Unassembled WGS sequence"/>
</dbReference>
<sequence>MEESTGDKQDRRGLHLRRGLPCFSVLHWQGPCPEGSLASVIRKDSGKMMEEY</sequence>
<name>A0A094WGS3_9BACT</name>